<evidence type="ECO:0000256" key="1">
    <source>
        <dbReference type="SAM" id="MobiDB-lite"/>
    </source>
</evidence>
<evidence type="ECO:0000313" key="2">
    <source>
        <dbReference type="EMBL" id="GGA45072.1"/>
    </source>
</evidence>
<organism evidence="2 3">
    <name type="scientific">Pelagibacterium lentulum</name>
    <dbReference type="NCBI Taxonomy" id="2029865"/>
    <lineage>
        <taxon>Bacteria</taxon>
        <taxon>Pseudomonadati</taxon>
        <taxon>Pseudomonadota</taxon>
        <taxon>Alphaproteobacteria</taxon>
        <taxon>Hyphomicrobiales</taxon>
        <taxon>Devosiaceae</taxon>
        <taxon>Pelagibacterium</taxon>
    </lineage>
</organism>
<protein>
    <submittedName>
        <fullName evidence="2">Uncharacterized protein</fullName>
    </submittedName>
</protein>
<reference evidence="2 3" key="1">
    <citation type="journal article" date="2014" name="Int. J. Syst. Evol. Microbiol.">
        <title>Complete genome sequence of Corynebacterium casei LMG S-19264T (=DSM 44701T), isolated from a smear-ripened cheese.</title>
        <authorList>
            <consortium name="US DOE Joint Genome Institute (JGI-PGF)"/>
            <person name="Walter F."/>
            <person name="Albersmeier A."/>
            <person name="Kalinowski J."/>
            <person name="Ruckert C."/>
        </authorList>
    </citation>
    <scope>NUCLEOTIDE SEQUENCE [LARGE SCALE GENOMIC DNA]</scope>
    <source>
        <strain evidence="2 3">CGMCC 1.15896</strain>
    </source>
</reference>
<comment type="caution">
    <text evidence="2">The sequence shown here is derived from an EMBL/GenBank/DDBJ whole genome shotgun (WGS) entry which is preliminary data.</text>
</comment>
<dbReference type="Proteomes" id="UP000596977">
    <property type="component" value="Unassembled WGS sequence"/>
</dbReference>
<dbReference type="AlphaFoldDB" id="A0A916VW29"/>
<proteinExistence type="predicted"/>
<name>A0A916VW29_9HYPH</name>
<accession>A0A916VW29</accession>
<evidence type="ECO:0000313" key="3">
    <source>
        <dbReference type="Proteomes" id="UP000596977"/>
    </source>
</evidence>
<dbReference type="EMBL" id="BMKB01000002">
    <property type="protein sequence ID" value="GGA45072.1"/>
    <property type="molecule type" value="Genomic_DNA"/>
</dbReference>
<feature type="region of interest" description="Disordered" evidence="1">
    <location>
        <begin position="1"/>
        <end position="36"/>
    </location>
</feature>
<gene>
    <name evidence="2" type="ORF">GCM10011499_13460</name>
</gene>
<sequence length="67" mass="7510">MKGKMYKLTGTGLFGKTRKNGMGTSSQHFPKSKRKNAIPNTKRDVFQTEFTDKQLPLILPGLPVKDT</sequence>
<keyword evidence="3" id="KW-1185">Reference proteome</keyword>